<dbReference type="EMBL" id="BOOP01000004">
    <property type="protein sequence ID" value="GII36485.1"/>
    <property type="molecule type" value="Genomic_DNA"/>
</dbReference>
<name>A0A8J3XCX5_9ACTN</name>
<dbReference type="Gene3D" id="3.30.450.180">
    <property type="match status" value="1"/>
</dbReference>
<gene>
    <name evidence="3" type="ORF">Pph01_14880</name>
</gene>
<dbReference type="AlphaFoldDB" id="A0A8J3XCX5"/>
<sequence length="305" mass="33155">MDTTNALGAYLRARRDLVRPEDVGLIAGGRRRVPGLRREELAMLAGISSDYYLRLEQGRDQHPSAQILDALAKALRLDAAATAHLHRLAQPRARRSPRARAERVPTGIAQLIDQLPMPAYVYGRYMDVLAANALARALSPNFRPGRNVLRQVFLDPGDRELHLDWERATAGVVGGLRAAAGADPEDPRLAALVGELSIRSDRFRTLWARADVGHRRDGTSHMLHPMVGELLLRREKLDIPGADGQQLIVYHAEPGSDSAQALALLGSIAATEEREAAAADEDVVRGTPQATISDPRDGGPAELTP</sequence>
<protein>
    <submittedName>
        <fullName evidence="3">Transcriptional regulator</fullName>
    </submittedName>
</protein>
<dbReference type="PANTHER" id="PTHR35010">
    <property type="entry name" value="BLL4672 PROTEIN-RELATED"/>
    <property type="match status" value="1"/>
</dbReference>
<feature type="region of interest" description="Disordered" evidence="1">
    <location>
        <begin position="276"/>
        <end position="305"/>
    </location>
</feature>
<reference evidence="3 4" key="1">
    <citation type="submission" date="2021-01" db="EMBL/GenBank/DDBJ databases">
        <title>Whole genome shotgun sequence of Planotetraspora phitsanulokensis NBRC 104273.</title>
        <authorList>
            <person name="Komaki H."/>
            <person name="Tamura T."/>
        </authorList>
    </citation>
    <scope>NUCLEOTIDE SEQUENCE [LARGE SCALE GENOMIC DNA]</scope>
    <source>
        <strain evidence="3 4">NBRC 104273</strain>
    </source>
</reference>
<dbReference type="PROSITE" id="PS50943">
    <property type="entry name" value="HTH_CROC1"/>
    <property type="match status" value="1"/>
</dbReference>
<comment type="caution">
    <text evidence="3">The sequence shown here is derived from an EMBL/GenBank/DDBJ whole genome shotgun (WGS) entry which is preliminary data.</text>
</comment>
<dbReference type="GO" id="GO:0003677">
    <property type="term" value="F:DNA binding"/>
    <property type="evidence" value="ECO:0007669"/>
    <property type="project" value="InterPro"/>
</dbReference>
<dbReference type="CDD" id="cd00093">
    <property type="entry name" value="HTH_XRE"/>
    <property type="match status" value="1"/>
</dbReference>
<dbReference type="SMART" id="SM00530">
    <property type="entry name" value="HTH_XRE"/>
    <property type="match status" value="1"/>
</dbReference>
<organism evidence="3 4">
    <name type="scientific">Planotetraspora phitsanulokensis</name>
    <dbReference type="NCBI Taxonomy" id="575192"/>
    <lineage>
        <taxon>Bacteria</taxon>
        <taxon>Bacillati</taxon>
        <taxon>Actinomycetota</taxon>
        <taxon>Actinomycetes</taxon>
        <taxon>Streptosporangiales</taxon>
        <taxon>Streptosporangiaceae</taxon>
        <taxon>Planotetraspora</taxon>
    </lineage>
</organism>
<dbReference type="Pfam" id="PF17765">
    <property type="entry name" value="MLTR_LBD"/>
    <property type="match status" value="1"/>
</dbReference>
<keyword evidence="4" id="KW-1185">Reference proteome</keyword>
<dbReference type="InterPro" id="IPR001387">
    <property type="entry name" value="Cro/C1-type_HTH"/>
</dbReference>
<dbReference type="PANTHER" id="PTHR35010:SF2">
    <property type="entry name" value="BLL4672 PROTEIN"/>
    <property type="match status" value="1"/>
</dbReference>
<dbReference type="InterPro" id="IPR010982">
    <property type="entry name" value="Lambda_DNA-bd_dom_sf"/>
</dbReference>
<proteinExistence type="predicted"/>
<dbReference type="Proteomes" id="UP000622547">
    <property type="component" value="Unassembled WGS sequence"/>
</dbReference>
<feature type="domain" description="HTH cro/C1-type" evidence="2">
    <location>
        <begin position="35"/>
        <end position="82"/>
    </location>
</feature>
<evidence type="ECO:0000256" key="1">
    <source>
        <dbReference type="SAM" id="MobiDB-lite"/>
    </source>
</evidence>
<dbReference type="SUPFAM" id="SSF47413">
    <property type="entry name" value="lambda repressor-like DNA-binding domains"/>
    <property type="match status" value="1"/>
</dbReference>
<evidence type="ECO:0000313" key="3">
    <source>
        <dbReference type="EMBL" id="GII36485.1"/>
    </source>
</evidence>
<evidence type="ECO:0000313" key="4">
    <source>
        <dbReference type="Proteomes" id="UP000622547"/>
    </source>
</evidence>
<evidence type="ECO:0000259" key="2">
    <source>
        <dbReference type="PROSITE" id="PS50943"/>
    </source>
</evidence>
<dbReference type="RefSeq" id="WP_204072186.1">
    <property type="nucleotide sequence ID" value="NZ_BAABHI010000012.1"/>
</dbReference>
<dbReference type="Pfam" id="PF13560">
    <property type="entry name" value="HTH_31"/>
    <property type="match status" value="1"/>
</dbReference>
<accession>A0A8J3XCX5</accession>
<dbReference type="InterPro" id="IPR041413">
    <property type="entry name" value="MLTR_LBD"/>
</dbReference>
<dbReference type="Gene3D" id="1.10.260.40">
    <property type="entry name" value="lambda repressor-like DNA-binding domains"/>
    <property type="match status" value="1"/>
</dbReference>